<feature type="non-terminal residue" evidence="1">
    <location>
        <position position="1"/>
    </location>
</feature>
<dbReference type="Proteomes" id="UP000677054">
    <property type="component" value="Unassembled WGS sequence"/>
</dbReference>
<protein>
    <submittedName>
        <fullName evidence="1">Uncharacterized protein</fullName>
    </submittedName>
</protein>
<evidence type="ECO:0000313" key="1">
    <source>
        <dbReference type="EMBL" id="CAD7254877.1"/>
    </source>
</evidence>
<keyword evidence="2" id="KW-1185">Reference proteome</keyword>
<sequence>TFFPQGGGKENKNLQGILLFSQGDPQCITILPVVPQRKSGDIWMTVEKLPKVYEGEPPSSSNKILFRGKTKVTWRRHTIIML</sequence>
<dbReference type="AlphaFoldDB" id="A0A7R9FUB3"/>
<evidence type="ECO:0000313" key="2">
    <source>
        <dbReference type="Proteomes" id="UP000677054"/>
    </source>
</evidence>
<organism evidence="1">
    <name type="scientific">Darwinula stevensoni</name>
    <dbReference type="NCBI Taxonomy" id="69355"/>
    <lineage>
        <taxon>Eukaryota</taxon>
        <taxon>Metazoa</taxon>
        <taxon>Ecdysozoa</taxon>
        <taxon>Arthropoda</taxon>
        <taxon>Crustacea</taxon>
        <taxon>Oligostraca</taxon>
        <taxon>Ostracoda</taxon>
        <taxon>Podocopa</taxon>
        <taxon>Podocopida</taxon>
        <taxon>Darwinulocopina</taxon>
        <taxon>Darwinuloidea</taxon>
        <taxon>Darwinulidae</taxon>
        <taxon>Darwinula</taxon>
    </lineage>
</organism>
<accession>A0A7R9FUB3</accession>
<dbReference type="EMBL" id="LR913304">
    <property type="protein sequence ID" value="CAD7254877.1"/>
    <property type="molecule type" value="Genomic_DNA"/>
</dbReference>
<reference evidence="1" key="1">
    <citation type="submission" date="2020-11" db="EMBL/GenBank/DDBJ databases">
        <authorList>
            <person name="Tran Van P."/>
        </authorList>
    </citation>
    <scope>NUCLEOTIDE SEQUENCE</scope>
</reference>
<proteinExistence type="predicted"/>
<feature type="non-terminal residue" evidence="1">
    <location>
        <position position="82"/>
    </location>
</feature>
<dbReference type="EMBL" id="CAJPEV010013786">
    <property type="protein sequence ID" value="CAG0906821.1"/>
    <property type="molecule type" value="Genomic_DNA"/>
</dbReference>
<name>A0A7R9FUB3_9CRUS</name>
<gene>
    <name evidence="1" type="ORF">DSTB1V02_LOCUS14623</name>
</gene>